<dbReference type="EMBL" id="CP015958">
    <property type="protein sequence ID" value="QLB63471.1"/>
    <property type="molecule type" value="Genomic_DNA"/>
</dbReference>
<gene>
    <name evidence="1" type="ORF">A9O66_14420</name>
</gene>
<dbReference type="AlphaFoldDB" id="A0A9Q6S2R1"/>
<protein>
    <recommendedName>
        <fullName evidence="3">DNA-binding protein</fullName>
    </recommendedName>
</protein>
<evidence type="ECO:0000313" key="1">
    <source>
        <dbReference type="EMBL" id="QLB63471.1"/>
    </source>
</evidence>
<sequence length="70" mass="7721">MGERVLIGREAAAAILNLSVPGLIGQGRKGWRPFPIRQGHRVVYDLADVLEVKGALDWLCARDDRQGNPK</sequence>
<dbReference type="RefSeq" id="WP_176956929.1">
    <property type="nucleotide sequence ID" value="NZ_CP015958.1"/>
</dbReference>
<proteinExistence type="predicted"/>
<evidence type="ECO:0000313" key="2">
    <source>
        <dbReference type="Proteomes" id="UP000509548"/>
    </source>
</evidence>
<organism evidence="1 2">
    <name type="scientific">Paraburkholderia caribensis</name>
    <dbReference type="NCBI Taxonomy" id="75105"/>
    <lineage>
        <taxon>Bacteria</taxon>
        <taxon>Pseudomonadati</taxon>
        <taxon>Pseudomonadota</taxon>
        <taxon>Betaproteobacteria</taxon>
        <taxon>Burkholderiales</taxon>
        <taxon>Burkholderiaceae</taxon>
        <taxon>Paraburkholderia</taxon>
    </lineage>
</organism>
<evidence type="ECO:0008006" key="3">
    <source>
        <dbReference type="Google" id="ProtNLM"/>
    </source>
</evidence>
<name>A0A9Q6S2R1_9BURK</name>
<accession>A0A9Q6S2R1</accession>
<reference evidence="1 2" key="1">
    <citation type="journal article" date="2014" name="Genome Announc.">
        <title>Draft Genome Sequence of the Haloacid-Degrading Burkholderia caribensis Strain MBA4.</title>
        <authorList>
            <person name="Pan Y."/>
            <person name="Kong K.F."/>
            <person name="Tsang J.S."/>
        </authorList>
    </citation>
    <scope>NUCLEOTIDE SEQUENCE [LARGE SCALE GENOMIC DNA]</scope>
    <source>
        <strain evidence="1 2">852011</strain>
    </source>
</reference>
<dbReference type="Proteomes" id="UP000509548">
    <property type="component" value="Chromosome 1"/>
</dbReference>